<protein>
    <submittedName>
        <fullName evidence="1">Uncharacterized protein</fullName>
    </submittedName>
</protein>
<sequence>MSTTGRLDRRDNFEGADNIGGNFFGAGGKVVKNIEEARILLKLRYLTLTSDGRIESINRMLKWIFNRGEAWDYSSSRYAYVDRQHSRRSIFI</sequence>
<gene>
    <name evidence="1" type="ORF">WFC_00049</name>
</gene>
<reference evidence="1 2" key="1">
    <citation type="submission" date="2019-01" db="EMBL/GenBank/DDBJ databases">
        <title>Still something new to discover - new insights into E. coli phage diversity and taxonomy.</title>
        <authorList>
            <person name="Korf I.H.E."/>
            <person name="Adriaennsens E."/>
            <person name="Dreiseikelmann B."/>
            <person name="Kropinski A."/>
            <person name="Nimtz M."/>
            <person name="Meier-Kolthoff J.P."/>
            <person name="Rohde M."/>
            <person name="van Raaij M."/>
            <person name="Wittmann J."/>
        </authorList>
    </citation>
    <scope>NUCLEOTIDE SEQUENCE [LARGE SCALE GENOMIC DNA]</scope>
</reference>
<evidence type="ECO:0000313" key="2">
    <source>
        <dbReference type="Proteomes" id="UP000307322"/>
    </source>
</evidence>
<evidence type="ECO:0000313" key="1">
    <source>
        <dbReference type="EMBL" id="QBQ77441.1"/>
    </source>
</evidence>
<dbReference type="EMBL" id="MK373777">
    <property type="protein sequence ID" value="QBQ77441.1"/>
    <property type="molecule type" value="Genomic_DNA"/>
</dbReference>
<dbReference type="Proteomes" id="UP000307322">
    <property type="component" value="Segment"/>
</dbReference>
<accession>A0A482MTQ3</accession>
<keyword evidence="2" id="KW-1185">Reference proteome</keyword>
<organism evidence="1 2">
    <name type="scientific">Escherichia phage vB_EcoM_WFC</name>
    <dbReference type="NCBI Taxonomy" id="2508193"/>
    <lineage>
        <taxon>Viruses</taxon>
        <taxon>Duplodnaviria</taxon>
        <taxon>Heunggongvirae</taxon>
        <taxon>Uroviricota</taxon>
        <taxon>Caudoviricetes</taxon>
        <taxon>Lindbergviridae</taxon>
        <taxon>Wifcevirus</taxon>
        <taxon>Wifcevirus WFC</taxon>
    </lineage>
</organism>
<name>A0A482MTQ3_9CAUD</name>
<proteinExistence type="predicted"/>